<organism evidence="1">
    <name type="scientific">Culicoides sonorensis</name>
    <name type="common">Biting midge</name>
    <dbReference type="NCBI Taxonomy" id="179676"/>
    <lineage>
        <taxon>Eukaryota</taxon>
        <taxon>Metazoa</taxon>
        <taxon>Ecdysozoa</taxon>
        <taxon>Arthropoda</taxon>
        <taxon>Hexapoda</taxon>
        <taxon>Insecta</taxon>
        <taxon>Pterygota</taxon>
        <taxon>Neoptera</taxon>
        <taxon>Endopterygota</taxon>
        <taxon>Diptera</taxon>
        <taxon>Nematocera</taxon>
        <taxon>Chironomoidea</taxon>
        <taxon>Ceratopogonidae</taxon>
        <taxon>Ceratopogoninae</taxon>
        <taxon>Culicoides</taxon>
        <taxon>Monoculicoides</taxon>
    </lineage>
</organism>
<evidence type="ECO:0000313" key="1">
    <source>
        <dbReference type="EMBL" id="SSX01629.1"/>
    </source>
</evidence>
<reference evidence="2" key="2">
    <citation type="submission" date="2018-07" db="EMBL/GenBank/DDBJ databases">
        <authorList>
            <person name="Quirk P.G."/>
            <person name="Krulwich T.A."/>
        </authorList>
    </citation>
    <scope>NUCLEOTIDE SEQUENCE</scope>
</reference>
<accession>A0A336KAE7</accession>
<protein>
    <submittedName>
        <fullName evidence="1">CSON005845 protein</fullName>
    </submittedName>
</protein>
<dbReference type="EMBL" id="UFQS01000224">
    <property type="protein sequence ID" value="SSX01629.1"/>
    <property type="molecule type" value="Genomic_DNA"/>
</dbReference>
<dbReference type="VEuPathDB" id="VectorBase:CSON005845"/>
<dbReference type="AlphaFoldDB" id="A0A336KAE7"/>
<evidence type="ECO:0000313" key="2">
    <source>
        <dbReference type="EMBL" id="SSX22009.1"/>
    </source>
</evidence>
<reference evidence="1" key="1">
    <citation type="submission" date="2018-04" db="EMBL/GenBank/DDBJ databases">
        <authorList>
            <person name="Go L.Y."/>
            <person name="Mitchell J.A."/>
        </authorList>
    </citation>
    <scope>NUCLEOTIDE SEQUENCE</scope>
    <source>
        <tissue evidence="1">Whole organism</tissue>
    </source>
</reference>
<proteinExistence type="predicted"/>
<sequence length="61" mass="7108">MLRLILIDSFYNNFEVKCKLTRSYKSFQPLRTKGAIFGGENLYVLNLRKPTMLSKIHGTNK</sequence>
<dbReference type="EMBL" id="UFQT01000224">
    <property type="protein sequence ID" value="SSX22009.1"/>
    <property type="molecule type" value="Genomic_DNA"/>
</dbReference>
<name>A0A336KAE7_CULSO</name>
<gene>
    <name evidence="1" type="primary">CSON005845</name>
</gene>